<protein>
    <submittedName>
        <fullName evidence="3">DNA-binding protein</fullName>
    </submittedName>
</protein>
<name>A0A0K0D3V3_ANGCA</name>
<evidence type="ECO:0000313" key="2">
    <source>
        <dbReference type="Proteomes" id="UP000035642"/>
    </source>
</evidence>
<proteinExistence type="predicted"/>
<dbReference type="Proteomes" id="UP000035642">
    <property type="component" value="Unassembled WGS sequence"/>
</dbReference>
<dbReference type="WBParaSite" id="ACAC_0000474801-mRNA-1">
    <property type="protein sequence ID" value="ACAC_0000474801-mRNA-1"/>
    <property type="gene ID" value="ACAC_0000474801"/>
</dbReference>
<sequence length="89" mass="9915">LPIMGSLVNWWSPIERDGRVRGRFFNLNTGEIQTTDVVYKNKNESIATSHGANKKVTVMNGEKESKISSTTAEEVPKPPVEQPTSLDEK</sequence>
<reference evidence="3" key="2">
    <citation type="submission" date="2017-02" db="UniProtKB">
        <authorList>
            <consortium name="WormBaseParasite"/>
        </authorList>
    </citation>
    <scope>IDENTIFICATION</scope>
</reference>
<dbReference type="AlphaFoldDB" id="A0A0K0D3V3"/>
<accession>A0A0K0D3V3</accession>
<evidence type="ECO:0000313" key="3">
    <source>
        <dbReference type="WBParaSite" id="ACAC_0000474801-mRNA-1"/>
    </source>
</evidence>
<reference evidence="2" key="1">
    <citation type="submission" date="2012-09" db="EMBL/GenBank/DDBJ databases">
        <authorList>
            <person name="Martin A.A."/>
        </authorList>
    </citation>
    <scope>NUCLEOTIDE SEQUENCE</scope>
</reference>
<dbReference type="STRING" id="6313.A0A0K0D3V3"/>
<evidence type="ECO:0000256" key="1">
    <source>
        <dbReference type="SAM" id="MobiDB-lite"/>
    </source>
</evidence>
<feature type="region of interest" description="Disordered" evidence="1">
    <location>
        <begin position="46"/>
        <end position="89"/>
    </location>
</feature>
<organism evidence="2 3">
    <name type="scientific">Angiostrongylus cantonensis</name>
    <name type="common">Rat lungworm</name>
    <dbReference type="NCBI Taxonomy" id="6313"/>
    <lineage>
        <taxon>Eukaryota</taxon>
        <taxon>Metazoa</taxon>
        <taxon>Ecdysozoa</taxon>
        <taxon>Nematoda</taxon>
        <taxon>Chromadorea</taxon>
        <taxon>Rhabditida</taxon>
        <taxon>Rhabditina</taxon>
        <taxon>Rhabditomorpha</taxon>
        <taxon>Strongyloidea</taxon>
        <taxon>Metastrongylidae</taxon>
        <taxon>Angiostrongylus</taxon>
    </lineage>
</organism>
<keyword evidence="2" id="KW-1185">Reference proteome</keyword>